<evidence type="ECO:0000313" key="2">
    <source>
        <dbReference type="Proteomes" id="UP000749559"/>
    </source>
</evidence>
<reference evidence="1" key="1">
    <citation type="submission" date="2022-03" db="EMBL/GenBank/DDBJ databases">
        <authorList>
            <person name="Martin C."/>
        </authorList>
    </citation>
    <scope>NUCLEOTIDE SEQUENCE</scope>
</reference>
<dbReference type="Proteomes" id="UP000749559">
    <property type="component" value="Unassembled WGS sequence"/>
</dbReference>
<evidence type="ECO:0000313" key="1">
    <source>
        <dbReference type="EMBL" id="CAH1775091.1"/>
    </source>
</evidence>
<keyword evidence="2" id="KW-1185">Reference proteome</keyword>
<organism evidence="1 2">
    <name type="scientific">Owenia fusiformis</name>
    <name type="common">Polychaete worm</name>
    <dbReference type="NCBI Taxonomy" id="6347"/>
    <lineage>
        <taxon>Eukaryota</taxon>
        <taxon>Metazoa</taxon>
        <taxon>Spiralia</taxon>
        <taxon>Lophotrochozoa</taxon>
        <taxon>Annelida</taxon>
        <taxon>Polychaeta</taxon>
        <taxon>Sedentaria</taxon>
        <taxon>Canalipalpata</taxon>
        <taxon>Sabellida</taxon>
        <taxon>Oweniida</taxon>
        <taxon>Oweniidae</taxon>
        <taxon>Owenia</taxon>
    </lineage>
</organism>
<proteinExistence type="predicted"/>
<protein>
    <submittedName>
        <fullName evidence="1">Uncharacterized protein</fullName>
    </submittedName>
</protein>
<comment type="caution">
    <text evidence="1">The sequence shown here is derived from an EMBL/GenBank/DDBJ whole genome shotgun (WGS) entry which is preliminary data.</text>
</comment>
<name>A0A8S4N443_OWEFU</name>
<sequence length="108" mass="12434">MLMSCIFLLQHTLHRILLEKTTHSHIAVLSQPTEDNASKGNVNFEDRTYRNFESIKNVESKSKTKCFDQLEGNINLVILHNNCADKIFSQQILTTSYTEQILLVIQIL</sequence>
<gene>
    <name evidence="1" type="ORF">OFUS_LOCUS2443</name>
</gene>
<accession>A0A8S4N443</accession>
<dbReference type="AlphaFoldDB" id="A0A8S4N443"/>
<dbReference type="EMBL" id="CAIIXF020000001">
    <property type="protein sequence ID" value="CAH1775091.1"/>
    <property type="molecule type" value="Genomic_DNA"/>
</dbReference>